<comment type="caution">
    <text evidence="1">The sequence shown here is derived from an EMBL/GenBank/DDBJ whole genome shotgun (WGS) entry which is preliminary data.</text>
</comment>
<evidence type="ECO:0000313" key="2">
    <source>
        <dbReference type="Proteomes" id="UP001262767"/>
    </source>
</evidence>
<dbReference type="EMBL" id="JAVDSC010000012">
    <property type="protein sequence ID" value="MDR6630419.1"/>
    <property type="molecule type" value="Genomic_DNA"/>
</dbReference>
<organism evidence="1 2">
    <name type="scientific">Acinetobacter lwoffii</name>
    <dbReference type="NCBI Taxonomy" id="28090"/>
    <lineage>
        <taxon>Bacteria</taxon>
        <taxon>Pseudomonadati</taxon>
        <taxon>Pseudomonadota</taxon>
        <taxon>Gammaproteobacteria</taxon>
        <taxon>Moraxellales</taxon>
        <taxon>Moraxellaceae</taxon>
        <taxon>Acinetobacter</taxon>
    </lineage>
</organism>
<gene>
    <name evidence="1" type="ORF">J2X86_002474</name>
</gene>
<reference evidence="1" key="1">
    <citation type="submission" date="2023-07" db="EMBL/GenBank/DDBJ databases">
        <title>Sorghum-associated microbial communities from plants grown in Nebraska, USA.</title>
        <authorList>
            <person name="Schachtman D."/>
        </authorList>
    </citation>
    <scope>NUCLEOTIDE SEQUENCE</scope>
    <source>
        <strain evidence="1">BE44</strain>
    </source>
</reference>
<protein>
    <submittedName>
        <fullName evidence="1">Uncharacterized protein</fullName>
    </submittedName>
</protein>
<dbReference type="Proteomes" id="UP001262767">
    <property type="component" value="Unassembled WGS sequence"/>
</dbReference>
<dbReference type="RefSeq" id="WP_310077924.1">
    <property type="nucleotide sequence ID" value="NZ_JAVDSC010000012.1"/>
</dbReference>
<evidence type="ECO:0000313" key="1">
    <source>
        <dbReference type="EMBL" id="MDR6630419.1"/>
    </source>
</evidence>
<name>A0AAW8LHH9_ACILW</name>
<sequence length="68" mass="7586">MSRYCEHCHDGNGECVFPYMGLAPHIHHNGFTDTEILPKSNHPTNFHETEPGMGVYTHCLMCGAPGEE</sequence>
<accession>A0AAW8LHH9</accession>
<proteinExistence type="predicted"/>
<dbReference type="AlphaFoldDB" id="A0AAW8LHH9"/>